<dbReference type="GO" id="GO:0016887">
    <property type="term" value="F:ATP hydrolysis activity"/>
    <property type="evidence" value="ECO:0007669"/>
    <property type="project" value="InterPro"/>
</dbReference>
<dbReference type="InterPro" id="IPR003439">
    <property type="entry name" value="ABC_transporter-like_ATP-bd"/>
</dbReference>
<feature type="domain" description="ABC transporter" evidence="7">
    <location>
        <begin position="33"/>
        <end position="137"/>
    </location>
</feature>
<keyword evidence="6" id="KW-0472">Membrane</keyword>
<organism evidence="8">
    <name type="scientific">hydrothermal vent metagenome</name>
    <dbReference type="NCBI Taxonomy" id="652676"/>
    <lineage>
        <taxon>unclassified sequences</taxon>
        <taxon>metagenomes</taxon>
        <taxon>ecological metagenomes</taxon>
    </lineage>
</organism>
<keyword evidence="1" id="KW-0813">Transport</keyword>
<keyword evidence="2" id="KW-0547">Nucleotide-binding</keyword>
<protein>
    <recommendedName>
        <fullName evidence="7">ABC transporter domain-containing protein</fullName>
    </recommendedName>
</protein>
<sequence length="137" mass="14775">MKAGPSSELHKDIDNQLIVDGLSCVRGDKMLFRDLNFRLDPGRAGLLTGPNGVGKSSLLRLIAGLLDPFSGSVERPYSLALCDDRLALDEHLSLESALHFWAGLDGRAISKTAQAMKAAGISHLAEVPVRYFSTGQR</sequence>
<dbReference type="EMBL" id="UOEF01000132">
    <property type="protein sequence ID" value="VAV91904.1"/>
    <property type="molecule type" value="Genomic_DNA"/>
</dbReference>
<evidence type="ECO:0000256" key="2">
    <source>
        <dbReference type="ARBA" id="ARBA00022741"/>
    </source>
</evidence>
<feature type="non-terminal residue" evidence="8">
    <location>
        <position position="137"/>
    </location>
</feature>
<name>A0A3B0REV4_9ZZZZ</name>
<dbReference type="PANTHER" id="PTHR43499">
    <property type="entry name" value="ABC TRANSPORTER I FAMILY MEMBER 1"/>
    <property type="match status" value="1"/>
</dbReference>
<keyword evidence="4" id="KW-0067">ATP-binding</keyword>
<dbReference type="SUPFAM" id="SSF52540">
    <property type="entry name" value="P-loop containing nucleoside triphosphate hydrolases"/>
    <property type="match status" value="1"/>
</dbReference>
<evidence type="ECO:0000259" key="7">
    <source>
        <dbReference type="Pfam" id="PF00005"/>
    </source>
</evidence>
<evidence type="ECO:0000256" key="3">
    <source>
        <dbReference type="ARBA" id="ARBA00022748"/>
    </source>
</evidence>
<reference evidence="8" key="1">
    <citation type="submission" date="2018-06" db="EMBL/GenBank/DDBJ databases">
        <authorList>
            <person name="Zhirakovskaya E."/>
        </authorList>
    </citation>
    <scope>NUCLEOTIDE SEQUENCE</scope>
</reference>
<dbReference type="Gene3D" id="3.40.50.300">
    <property type="entry name" value="P-loop containing nucleotide triphosphate hydrolases"/>
    <property type="match status" value="1"/>
</dbReference>
<proteinExistence type="predicted"/>
<keyword evidence="5" id="KW-1278">Translocase</keyword>
<evidence type="ECO:0000256" key="6">
    <source>
        <dbReference type="ARBA" id="ARBA00023136"/>
    </source>
</evidence>
<accession>A0A3B0REV4</accession>
<dbReference type="GO" id="GO:0022857">
    <property type="term" value="F:transmembrane transporter activity"/>
    <property type="evidence" value="ECO:0007669"/>
    <property type="project" value="InterPro"/>
</dbReference>
<keyword evidence="3" id="KW-0201">Cytochrome c-type biogenesis</keyword>
<dbReference type="Pfam" id="PF00005">
    <property type="entry name" value="ABC_tran"/>
    <property type="match status" value="1"/>
</dbReference>
<dbReference type="AlphaFoldDB" id="A0A3B0REV4"/>
<dbReference type="InterPro" id="IPR005895">
    <property type="entry name" value="ABC_transptr_haem_export_CcmA"/>
</dbReference>
<evidence type="ECO:0000313" key="8">
    <source>
        <dbReference type="EMBL" id="VAV91904.1"/>
    </source>
</evidence>
<dbReference type="GO" id="GO:0017004">
    <property type="term" value="P:cytochrome complex assembly"/>
    <property type="evidence" value="ECO:0007669"/>
    <property type="project" value="UniProtKB-KW"/>
</dbReference>
<dbReference type="PANTHER" id="PTHR43499:SF1">
    <property type="entry name" value="ABC TRANSPORTER I FAMILY MEMBER 1"/>
    <property type="match status" value="1"/>
</dbReference>
<evidence type="ECO:0000256" key="1">
    <source>
        <dbReference type="ARBA" id="ARBA00022448"/>
    </source>
</evidence>
<dbReference type="InterPro" id="IPR027417">
    <property type="entry name" value="P-loop_NTPase"/>
</dbReference>
<evidence type="ECO:0000256" key="5">
    <source>
        <dbReference type="ARBA" id="ARBA00022967"/>
    </source>
</evidence>
<gene>
    <name evidence="8" type="ORF">MNBD_ALPHA04-2089</name>
</gene>
<evidence type="ECO:0000256" key="4">
    <source>
        <dbReference type="ARBA" id="ARBA00022840"/>
    </source>
</evidence>
<dbReference type="GO" id="GO:0005524">
    <property type="term" value="F:ATP binding"/>
    <property type="evidence" value="ECO:0007669"/>
    <property type="project" value="UniProtKB-KW"/>
</dbReference>